<dbReference type="SMART" id="SM01096">
    <property type="entry name" value="CPSase_L_D3"/>
    <property type="match status" value="1"/>
</dbReference>
<dbReference type="AlphaFoldDB" id="W4JP99"/>
<evidence type="ECO:0000256" key="11">
    <source>
        <dbReference type="ARBA" id="ARBA00023211"/>
    </source>
</evidence>
<evidence type="ECO:0000256" key="9">
    <source>
        <dbReference type="ARBA" id="ARBA00022741"/>
    </source>
</evidence>
<comment type="subunit">
    <text evidence="12">Heterodimer composed of 2 chains; the small (or glutamine) chain promotes the hydrolysis of glutamine to ammonia, which is used by the large (or ammonia) chain to synthesize carbamoyl phosphate.</text>
</comment>
<evidence type="ECO:0000256" key="21">
    <source>
        <dbReference type="SAM" id="MobiDB-lite"/>
    </source>
</evidence>
<dbReference type="InterPro" id="IPR011761">
    <property type="entry name" value="ATP-grasp"/>
</dbReference>
<protein>
    <recommendedName>
        <fullName evidence="19">Carbamoyl phosphate synthase arginine-specific large chain</fullName>
        <ecNumber evidence="13">6.3.4.16</ecNumber>
        <ecNumber evidence="3">6.3.5.5</ecNumber>
    </recommendedName>
    <alternativeName>
        <fullName evidence="15">Ammonium-dependent carbamoyl phosphate synthetase</fullName>
    </alternativeName>
    <alternativeName>
        <fullName evidence="14">Arginine-specific carbamoyl phosphate synthetase, ammonia chain</fullName>
    </alternativeName>
    <alternativeName>
        <fullName evidence="16">Glutamine-dependent carbamoyl phosphate synthetase</fullName>
    </alternativeName>
</protein>
<dbReference type="FunFam" id="3.30.470.20:FF:000001">
    <property type="entry name" value="Carbamoyl-phosphate synthase large chain"/>
    <property type="match status" value="1"/>
</dbReference>
<dbReference type="PANTHER" id="PTHR11405">
    <property type="entry name" value="CARBAMOYLTRANSFERASE FAMILY MEMBER"/>
    <property type="match status" value="1"/>
</dbReference>
<dbReference type="InterPro" id="IPR005480">
    <property type="entry name" value="CPSase_lsu_oligo"/>
</dbReference>
<dbReference type="GeneID" id="20667744"/>
<keyword evidence="4" id="KW-0055">Arginine biosynthesis</keyword>
<dbReference type="GO" id="GO:0006526">
    <property type="term" value="P:L-arginine biosynthetic process"/>
    <property type="evidence" value="ECO:0007669"/>
    <property type="project" value="UniProtKB-KW"/>
</dbReference>
<dbReference type="FunFam" id="3.40.50.1380:FF:000015">
    <property type="entry name" value="Carbamoyl-phosphate synthase arginine-specific large chain"/>
    <property type="match status" value="1"/>
</dbReference>
<dbReference type="Gene3D" id="3.30.470.20">
    <property type="entry name" value="ATP-grasp fold, B domain"/>
    <property type="match status" value="2"/>
</dbReference>
<dbReference type="NCBIfam" id="NF003671">
    <property type="entry name" value="PRK05294.1"/>
    <property type="match status" value="1"/>
</dbReference>
<keyword evidence="5" id="KW-0436">Ligase</keyword>
<organism evidence="24 25">
    <name type="scientific">Heterobasidion irregulare (strain TC 32-1)</name>
    <dbReference type="NCBI Taxonomy" id="747525"/>
    <lineage>
        <taxon>Eukaryota</taxon>
        <taxon>Fungi</taxon>
        <taxon>Dikarya</taxon>
        <taxon>Basidiomycota</taxon>
        <taxon>Agaricomycotina</taxon>
        <taxon>Agaricomycetes</taxon>
        <taxon>Russulales</taxon>
        <taxon>Bondarzewiaceae</taxon>
        <taxon>Heterobasidion</taxon>
        <taxon>Heterobasidion annosum species complex</taxon>
    </lineage>
</organism>
<keyword evidence="7" id="KW-0479">Metal-binding</keyword>
<dbReference type="EMBL" id="KI925467">
    <property type="protein sequence ID" value="ETW74910.1"/>
    <property type="molecule type" value="Genomic_DNA"/>
</dbReference>
<evidence type="ECO:0000256" key="14">
    <source>
        <dbReference type="ARBA" id="ARBA00044249"/>
    </source>
</evidence>
<dbReference type="InterPro" id="IPR058047">
    <property type="entry name" value="CPSase_preATP-grasp"/>
</dbReference>
<dbReference type="Pfam" id="PF25596">
    <property type="entry name" value="CPSase_L_D1"/>
    <property type="match status" value="2"/>
</dbReference>
<sequence>MALLASLRLSLRLRPPAPPRAARALHISPPRLAVAAPSVGDFAPDTDPDTDARVLNSPSALARALSSRVLPKLPRAAVSKVLVVGSGGLSIGQAGEFDYSGSQAMKALREEGVRAVLVNPNIATWQTSHHLAHDVYFLPVTVDYVAYVLEKERPDGILLTFGGQSALNVGIELDRMGVLDRLGVKVLGTPIRTLEVSEDRDLFVQALKEIDIPAATSTAVSSVPDALSAAARIGYPVIMRSAFTLGGLGSGFAHNEDEMRDLAARGLSLSPQVLVERSMKGWKEVEYEVVRDGADNTIICCNMENFDPLGTHTGDSIVVAPSQTLTDDEYHMLRSAALKVIRHLGVVGECNIQYALNPTSREYCVIEVNARALASKATGYPLAYTAAKLALGYTLPELPNAVTKTTTACFEPALDYIVTKIPKWDLAKFSAQVDRRVGSAMKSVGEVMAIGRTFEESVMKAVRMVDPRWVGFEVVAERGGATREVLEERLRNPTDMRLFDIAQAMYVEGWSVERVHELTKIDKWFLYKLENIVKTHRAVSAAGSLEALDRDLLERAKRMGFSDAHIASLISGPTTTTSTSTATAPPSSETTTTTPPPPPPPAPTTEVAVRAHRKALGLTPFVKRIDTLAAEFPAHTNYLYTTYNASTHDVAFDAHGAMVLGSGVYRIGSSVEFDWCAVTCARTLREMGVRTVMVNYNPETVSTDFDEADRMYFEELGWERVMDIYELEGAQGVVVSVGGQLPQNIALRLKQSGVNVLGTDPEMIDRAEDRHKFSSVLDAIGVDQPAWTEVTSVDAAKAFAERVGYPVLIRPSYVLSGAAMNVVHEARALEHNLSAAASVSPLHPVVVSKFIAGAQELDVDAVAHAGRLLVHAVSEHVEHAGVHSGDATLVLPPVTLGERELARVKGIAEKVAKAFAISGPFNMQIIRQARAPAEEGQEEESALKVIECNLRASRSFPFVSKVLGHNFIETATRAIVGREVPAPVDAMAEARDYTAIKVAQFSWTRLGGADPFLGVEMASTGEVASFGKDVHEAYWAALLSTTGFKVPAARSGVLIGGDTAAPEMAAIARTLAGLGFRLYCATPAVEAALNALPYVSAKRIVFPTKDKRKLRMVFDEHDVQCVINLASGRAVDVTDEDYVARRNAVDFGLPLLNNARTALLFVESLAKKMEEGGLRGYTEGKIPSEVRSWREFVGRRA</sequence>
<dbReference type="SUPFAM" id="SSF48108">
    <property type="entry name" value="Carbamoyl phosphate synthetase, large subunit connection domain"/>
    <property type="match status" value="1"/>
</dbReference>
<evidence type="ECO:0000256" key="7">
    <source>
        <dbReference type="ARBA" id="ARBA00022723"/>
    </source>
</evidence>
<dbReference type="EC" id="6.3.5.5" evidence="3"/>
<dbReference type="InterPro" id="IPR006275">
    <property type="entry name" value="CPSase_lsu"/>
</dbReference>
<dbReference type="Gene3D" id="1.10.1030.10">
    <property type="entry name" value="Carbamoyl-phosphate synthetase, large subunit oligomerisation domain"/>
    <property type="match status" value="1"/>
</dbReference>
<dbReference type="SUPFAM" id="SSF56059">
    <property type="entry name" value="Glutathione synthetase ATP-binding domain-like"/>
    <property type="match status" value="2"/>
</dbReference>
<dbReference type="PROSITE" id="PS50975">
    <property type="entry name" value="ATP_GRASP"/>
    <property type="match status" value="2"/>
</dbReference>
<dbReference type="Pfam" id="PF02787">
    <property type="entry name" value="CPSase_L_D3"/>
    <property type="match status" value="1"/>
</dbReference>
<comment type="catalytic activity">
    <reaction evidence="17">
        <text>hydrogencarbonate + NH4(+) + 2 ATP = carbamoyl phosphate + 2 ADP + phosphate + 2 H(+)</text>
        <dbReference type="Rhea" id="RHEA:18029"/>
        <dbReference type="ChEBI" id="CHEBI:15378"/>
        <dbReference type="ChEBI" id="CHEBI:17544"/>
        <dbReference type="ChEBI" id="CHEBI:28938"/>
        <dbReference type="ChEBI" id="CHEBI:30616"/>
        <dbReference type="ChEBI" id="CHEBI:43474"/>
        <dbReference type="ChEBI" id="CHEBI:58228"/>
        <dbReference type="ChEBI" id="CHEBI:456216"/>
        <dbReference type="EC" id="6.3.4.16"/>
    </reaction>
</comment>
<comment type="catalytic activity">
    <reaction evidence="18">
        <text>hydrogencarbonate + L-glutamine + 2 ATP + H2O = carbamoyl phosphate + L-glutamate + 2 ADP + phosphate + 2 H(+)</text>
        <dbReference type="Rhea" id="RHEA:18633"/>
        <dbReference type="ChEBI" id="CHEBI:15377"/>
        <dbReference type="ChEBI" id="CHEBI:15378"/>
        <dbReference type="ChEBI" id="CHEBI:17544"/>
        <dbReference type="ChEBI" id="CHEBI:29985"/>
        <dbReference type="ChEBI" id="CHEBI:30616"/>
        <dbReference type="ChEBI" id="CHEBI:43474"/>
        <dbReference type="ChEBI" id="CHEBI:58228"/>
        <dbReference type="ChEBI" id="CHEBI:58359"/>
        <dbReference type="ChEBI" id="CHEBI:456216"/>
        <dbReference type="EC" id="6.3.5.5"/>
    </reaction>
</comment>
<dbReference type="Proteomes" id="UP000030671">
    <property type="component" value="Unassembled WGS sequence"/>
</dbReference>
<evidence type="ECO:0000256" key="6">
    <source>
        <dbReference type="ARBA" id="ARBA00022605"/>
    </source>
</evidence>
<dbReference type="FunFam" id="3.30.470.20:FF:000026">
    <property type="entry name" value="Carbamoyl-phosphate synthase large chain"/>
    <property type="match status" value="1"/>
</dbReference>
<reference evidence="24 25" key="1">
    <citation type="journal article" date="2012" name="New Phytol.">
        <title>Insight into trade-off between wood decay and parasitism from the genome of a fungal forest pathogen.</title>
        <authorList>
            <person name="Olson A."/>
            <person name="Aerts A."/>
            <person name="Asiegbu F."/>
            <person name="Belbahri L."/>
            <person name="Bouzid O."/>
            <person name="Broberg A."/>
            <person name="Canback B."/>
            <person name="Coutinho P.M."/>
            <person name="Cullen D."/>
            <person name="Dalman K."/>
            <person name="Deflorio G."/>
            <person name="van Diepen L.T."/>
            <person name="Dunand C."/>
            <person name="Duplessis S."/>
            <person name="Durling M."/>
            <person name="Gonthier P."/>
            <person name="Grimwood J."/>
            <person name="Fossdal C.G."/>
            <person name="Hansson D."/>
            <person name="Henrissat B."/>
            <person name="Hietala A."/>
            <person name="Himmelstrand K."/>
            <person name="Hoffmeister D."/>
            <person name="Hogberg N."/>
            <person name="James T.Y."/>
            <person name="Karlsson M."/>
            <person name="Kohler A."/>
            <person name="Kues U."/>
            <person name="Lee Y.H."/>
            <person name="Lin Y.C."/>
            <person name="Lind M."/>
            <person name="Lindquist E."/>
            <person name="Lombard V."/>
            <person name="Lucas S."/>
            <person name="Lunden K."/>
            <person name="Morin E."/>
            <person name="Murat C."/>
            <person name="Park J."/>
            <person name="Raffaello T."/>
            <person name="Rouze P."/>
            <person name="Salamov A."/>
            <person name="Schmutz J."/>
            <person name="Solheim H."/>
            <person name="Stahlberg J."/>
            <person name="Velez H."/>
            <person name="de Vries R.P."/>
            <person name="Wiebenga A."/>
            <person name="Woodward S."/>
            <person name="Yakovlev I."/>
            <person name="Garbelotto M."/>
            <person name="Martin F."/>
            <person name="Grigoriev I.V."/>
            <person name="Stenlid J."/>
        </authorList>
    </citation>
    <scope>NUCLEOTIDE SEQUENCE [LARGE SCALE GENOMIC DNA]</scope>
    <source>
        <strain evidence="24 25">TC 32-1</strain>
    </source>
</reference>
<evidence type="ECO:0000256" key="10">
    <source>
        <dbReference type="ARBA" id="ARBA00022840"/>
    </source>
</evidence>
<keyword evidence="25" id="KW-1185">Reference proteome</keyword>
<feature type="compositionally biased region" description="Low complexity" evidence="21">
    <location>
        <begin position="573"/>
        <end position="593"/>
    </location>
</feature>
<dbReference type="EC" id="6.3.4.16" evidence="13"/>
<dbReference type="PROSITE" id="PS00867">
    <property type="entry name" value="CPSASE_2"/>
    <property type="match status" value="2"/>
</dbReference>
<feature type="region of interest" description="Disordered" evidence="21">
    <location>
        <begin position="572"/>
        <end position="605"/>
    </location>
</feature>
<dbReference type="InParanoid" id="W4JP99"/>
<evidence type="ECO:0000256" key="12">
    <source>
        <dbReference type="ARBA" id="ARBA00044031"/>
    </source>
</evidence>
<feature type="domain" description="ATP-grasp" evidence="22">
    <location>
        <begin position="204"/>
        <end position="404"/>
    </location>
</feature>
<evidence type="ECO:0000256" key="1">
    <source>
        <dbReference type="ARBA" id="ARBA00005077"/>
    </source>
</evidence>
<dbReference type="PROSITE" id="PS51855">
    <property type="entry name" value="MGS"/>
    <property type="match status" value="1"/>
</dbReference>
<feature type="compositionally biased region" description="Pro residues" evidence="21">
    <location>
        <begin position="594"/>
        <end position="603"/>
    </location>
</feature>
<feature type="domain" description="MGS-like" evidence="23">
    <location>
        <begin position="1044"/>
        <end position="1197"/>
    </location>
</feature>
<keyword evidence="6" id="KW-0028">Amino-acid biosynthesis</keyword>
<dbReference type="PANTHER" id="PTHR11405:SF53">
    <property type="entry name" value="CARBAMOYL-PHOSPHATE SYNTHASE [AMMONIA], MITOCHONDRIAL"/>
    <property type="match status" value="1"/>
</dbReference>
<dbReference type="GO" id="GO:0004087">
    <property type="term" value="F:carbamoyl-phosphate synthase (ammonia) activity"/>
    <property type="evidence" value="ECO:0007669"/>
    <property type="project" value="UniProtKB-EC"/>
</dbReference>
<evidence type="ECO:0000256" key="13">
    <source>
        <dbReference type="ARBA" id="ARBA00044063"/>
    </source>
</evidence>
<dbReference type="Pfam" id="PF02786">
    <property type="entry name" value="CPSase_L_D2"/>
    <property type="match status" value="2"/>
</dbReference>
<evidence type="ECO:0000256" key="3">
    <source>
        <dbReference type="ARBA" id="ARBA00012738"/>
    </source>
</evidence>
<keyword evidence="10 20" id="KW-0067">ATP-binding</keyword>
<dbReference type="GO" id="GO:0046872">
    <property type="term" value="F:metal ion binding"/>
    <property type="evidence" value="ECO:0007669"/>
    <property type="project" value="UniProtKB-KW"/>
</dbReference>
<dbReference type="SUPFAM" id="SSF52335">
    <property type="entry name" value="Methylglyoxal synthase-like"/>
    <property type="match status" value="1"/>
</dbReference>
<evidence type="ECO:0000256" key="4">
    <source>
        <dbReference type="ARBA" id="ARBA00022571"/>
    </source>
</evidence>
<evidence type="ECO:0000256" key="20">
    <source>
        <dbReference type="PROSITE-ProRule" id="PRU00409"/>
    </source>
</evidence>
<accession>W4JP99</accession>
<dbReference type="InterPro" id="IPR016185">
    <property type="entry name" value="PreATP-grasp_dom_sf"/>
</dbReference>
<dbReference type="FunFam" id="3.40.50.20:FF:000001">
    <property type="entry name" value="Carbamoyl-phosphate synthase large chain"/>
    <property type="match status" value="1"/>
</dbReference>
<dbReference type="InterPro" id="IPR036914">
    <property type="entry name" value="MGS-like_dom_sf"/>
</dbReference>
<name>W4JP99_HETIT</name>
<feature type="domain" description="ATP-grasp" evidence="22">
    <location>
        <begin position="774"/>
        <end position="976"/>
    </location>
</feature>
<gene>
    <name evidence="24" type="ORF">HETIRDRAFT_157690</name>
</gene>
<dbReference type="eggNOG" id="KOG0370">
    <property type="taxonomic scope" value="Eukaryota"/>
</dbReference>
<dbReference type="InterPro" id="IPR005483">
    <property type="entry name" value="CPSase_dom"/>
</dbReference>
<dbReference type="Gene3D" id="3.40.50.1380">
    <property type="entry name" value="Methylglyoxal synthase-like domain"/>
    <property type="match status" value="1"/>
</dbReference>
<evidence type="ECO:0000256" key="18">
    <source>
        <dbReference type="ARBA" id="ARBA00048816"/>
    </source>
</evidence>
<comment type="pathway">
    <text evidence="1">Amino-acid biosynthesis; L-arginine biosynthesis; carbamoyl phosphate from bicarbonate: step 1/1.</text>
</comment>
<comment type="similarity">
    <text evidence="2">Belongs to the CarB family.</text>
</comment>
<dbReference type="STRING" id="747525.W4JP99"/>
<keyword evidence="8" id="KW-0677">Repeat</keyword>
<dbReference type="GO" id="GO:0005737">
    <property type="term" value="C:cytoplasm"/>
    <property type="evidence" value="ECO:0007669"/>
    <property type="project" value="TreeGrafter"/>
</dbReference>
<evidence type="ECO:0000313" key="25">
    <source>
        <dbReference type="Proteomes" id="UP000030671"/>
    </source>
</evidence>
<evidence type="ECO:0000313" key="24">
    <source>
        <dbReference type="EMBL" id="ETW74910.1"/>
    </source>
</evidence>
<evidence type="ECO:0000256" key="16">
    <source>
        <dbReference type="ARBA" id="ARBA00044334"/>
    </source>
</evidence>
<evidence type="ECO:0000256" key="5">
    <source>
        <dbReference type="ARBA" id="ARBA00022598"/>
    </source>
</evidence>
<dbReference type="NCBIfam" id="TIGR01369">
    <property type="entry name" value="CPSaseII_lrg"/>
    <property type="match status" value="1"/>
</dbReference>
<keyword evidence="11" id="KW-0464">Manganese</keyword>
<evidence type="ECO:0000256" key="8">
    <source>
        <dbReference type="ARBA" id="ARBA00022737"/>
    </source>
</evidence>
<evidence type="ECO:0000256" key="2">
    <source>
        <dbReference type="ARBA" id="ARBA00009799"/>
    </source>
</evidence>
<keyword evidence="9 20" id="KW-0547">Nucleotide-binding</keyword>
<dbReference type="GO" id="GO:0004088">
    <property type="term" value="F:carbamoyl-phosphate synthase (glutamine-hydrolyzing) activity"/>
    <property type="evidence" value="ECO:0007669"/>
    <property type="project" value="UniProtKB-EC"/>
</dbReference>
<evidence type="ECO:0000256" key="19">
    <source>
        <dbReference type="ARBA" id="ARBA00074189"/>
    </source>
</evidence>
<dbReference type="InterPro" id="IPR036897">
    <property type="entry name" value="CarbamoylP_synth_lsu_oligo_sf"/>
</dbReference>
<dbReference type="HOGENOM" id="CLU_000513_1_3_1"/>
<dbReference type="PRINTS" id="PR00098">
    <property type="entry name" value="CPSASE"/>
</dbReference>
<evidence type="ECO:0000259" key="22">
    <source>
        <dbReference type="PROSITE" id="PS50975"/>
    </source>
</evidence>
<evidence type="ECO:0000259" key="23">
    <source>
        <dbReference type="PROSITE" id="PS51855"/>
    </source>
</evidence>
<evidence type="ECO:0000256" key="17">
    <source>
        <dbReference type="ARBA" id="ARBA00047359"/>
    </source>
</evidence>
<dbReference type="InterPro" id="IPR011607">
    <property type="entry name" value="MGS-like_dom"/>
</dbReference>
<dbReference type="GO" id="GO:0005524">
    <property type="term" value="F:ATP binding"/>
    <property type="evidence" value="ECO:0007669"/>
    <property type="project" value="UniProtKB-UniRule"/>
</dbReference>
<dbReference type="InterPro" id="IPR013815">
    <property type="entry name" value="ATP_grasp_subdomain_1"/>
</dbReference>
<proteinExistence type="inferred from homology"/>
<dbReference type="Gene3D" id="3.30.1490.20">
    <property type="entry name" value="ATP-grasp fold, A domain"/>
    <property type="match status" value="1"/>
</dbReference>
<dbReference type="Gene3D" id="3.40.50.20">
    <property type="match status" value="2"/>
</dbReference>
<dbReference type="KEGG" id="hir:HETIRDRAFT_157690"/>
<dbReference type="RefSeq" id="XP_009553373.1">
    <property type="nucleotide sequence ID" value="XM_009555078.1"/>
</dbReference>
<dbReference type="FunFam" id="3.30.1490.20:FF:000001">
    <property type="entry name" value="Carbamoyl-phosphate synthase large chain"/>
    <property type="match status" value="1"/>
</dbReference>
<dbReference type="InterPro" id="IPR005479">
    <property type="entry name" value="CPAse_ATP-bd"/>
</dbReference>
<dbReference type="PROSITE" id="PS00866">
    <property type="entry name" value="CPSASE_1"/>
    <property type="match status" value="2"/>
</dbReference>
<evidence type="ECO:0000256" key="15">
    <source>
        <dbReference type="ARBA" id="ARBA00044318"/>
    </source>
</evidence>
<dbReference type="SUPFAM" id="SSF52440">
    <property type="entry name" value="PreATP-grasp domain"/>
    <property type="match status" value="2"/>
</dbReference>
<dbReference type="FunFam" id="3.40.50.20:FF:000002">
    <property type="entry name" value="Carbamoyl-phosphate synthase large chain"/>
    <property type="match status" value="1"/>
</dbReference>
<dbReference type="OrthoDB" id="1924069at2759"/>
<dbReference type="FunCoup" id="W4JP99">
    <property type="interactions" value="393"/>
</dbReference>